<dbReference type="EMBL" id="JBEPME010000007">
    <property type="protein sequence ID" value="MET3658893.1"/>
    <property type="molecule type" value="Genomic_DNA"/>
</dbReference>
<evidence type="ECO:0000313" key="2">
    <source>
        <dbReference type="EMBL" id="MET3658893.1"/>
    </source>
</evidence>
<evidence type="ECO:0000313" key="3">
    <source>
        <dbReference type="Proteomes" id="UP001549104"/>
    </source>
</evidence>
<keyword evidence="3" id="KW-1185">Reference proteome</keyword>
<evidence type="ECO:0000259" key="1">
    <source>
        <dbReference type="Pfam" id="PF21793"/>
    </source>
</evidence>
<accession>A0ABV2KFX3</accession>
<proteinExistence type="predicted"/>
<feature type="domain" description="DUF6877" evidence="1">
    <location>
        <begin position="1"/>
        <end position="52"/>
    </location>
</feature>
<gene>
    <name evidence="2" type="ORF">ABIC55_004012</name>
</gene>
<dbReference type="Pfam" id="PF21793">
    <property type="entry name" value="DUF6877"/>
    <property type="match status" value="1"/>
</dbReference>
<reference evidence="2 3" key="1">
    <citation type="submission" date="2024-06" db="EMBL/GenBank/DDBJ databases">
        <title>Sorghum-associated microbial communities from plants grown in Nebraska, USA.</title>
        <authorList>
            <person name="Schachtman D."/>
        </authorList>
    </citation>
    <scope>NUCLEOTIDE SEQUENCE [LARGE SCALE GENOMIC DNA]</scope>
    <source>
        <strain evidence="2 3">1288</strain>
    </source>
</reference>
<dbReference type="RefSeq" id="WP_354314512.1">
    <property type="nucleotide sequence ID" value="NZ_JBEPME010000007.1"/>
</dbReference>
<name>A0ABV2KFX3_SPOPS</name>
<dbReference type="InterPro" id="IPR049242">
    <property type="entry name" value="DUF6877"/>
</dbReference>
<sequence>MNPINEIAKIAHHVPLKELQDIHQRITDWVAGGGNEDDPYIWQQLRYAKRFVGE</sequence>
<protein>
    <submittedName>
        <fullName evidence="2">Arabinogalactan endo-1,4-beta-galactosidase</fullName>
    </submittedName>
</protein>
<dbReference type="Proteomes" id="UP001549104">
    <property type="component" value="Unassembled WGS sequence"/>
</dbReference>
<comment type="caution">
    <text evidence="2">The sequence shown here is derived from an EMBL/GenBank/DDBJ whole genome shotgun (WGS) entry which is preliminary data.</text>
</comment>
<organism evidence="2 3">
    <name type="scientific">Sporosarcina psychrophila</name>
    <name type="common">Bacillus psychrophilus</name>
    <dbReference type="NCBI Taxonomy" id="1476"/>
    <lineage>
        <taxon>Bacteria</taxon>
        <taxon>Bacillati</taxon>
        <taxon>Bacillota</taxon>
        <taxon>Bacilli</taxon>
        <taxon>Bacillales</taxon>
        <taxon>Caryophanaceae</taxon>
        <taxon>Sporosarcina</taxon>
    </lineage>
</organism>